<feature type="transmembrane region" description="Helical" evidence="1">
    <location>
        <begin position="7"/>
        <end position="29"/>
    </location>
</feature>
<gene>
    <name evidence="2" type="ORF">H4Q32_007838</name>
</gene>
<reference evidence="2 3" key="1">
    <citation type="submission" date="2022-01" db="EMBL/GenBank/DDBJ databases">
        <title>A high-quality chromosome-level genome assembly of rohu carp, Labeo rohita.</title>
        <authorList>
            <person name="Arick M.A. II"/>
            <person name="Hsu C.-Y."/>
            <person name="Magbanua Z."/>
            <person name="Pechanova O."/>
            <person name="Grover C."/>
            <person name="Miller E."/>
            <person name="Thrash A."/>
            <person name="Ezzel L."/>
            <person name="Alam S."/>
            <person name="Benzie J."/>
            <person name="Hamilton M."/>
            <person name="Karsi A."/>
            <person name="Lawrence M.L."/>
            <person name="Peterson D.G."/>
        </authorList>
    </citation>
    <scope>NUCLEOTIDE SEQUENCE [LARGE SCALE GENOMIC DNA]</scope>
    <source>
        <strain evidence="3">BAU-BD-2019</strain>
        <tissue evidence="2">Blood</tissue>
    </source>
</reference>
<evidence type="ECO:0000256" key="1">
    <source>
        <dbReference type="SAM" id="Phobius"/>
    </source>
</evidence>
<dbReference type="EMBL" id="JACTAM010000008">
    <property type="protein sequence ID" value="KAI2662096.1"/>
    <property type="molecule type" value="Genomic_DNA"/>
</dbReference>
<comment type="caution">
    <text evidence="2">The sequence shown here is derived from an EMBL/GenBank/DDBJ whole genome shotgun (WGS) entry which is preliminary data.</text>
</comment>
<keyword evidence="3" id="KW-1185">Reference proteome</keyword>
<dbReference type="Proteomes" id="UP000830375">
    <property type="component" value="Unassembled WGS sequence"/>
</dbReference>
<sequence>MTTSITVPFFGFNLLLIIYFFQLCTNLFLQEVSEAANCVSRLLVVFEVLTDLSDSRWTCSYLPDLVLQVFCCTVIFCPCSKGSQKDFGSAFQSFDGRPGGTIIQAHVDLFPFINTHSQRRCDRIEEEHSCGSCLL</sequence>
<keyword evidence="1" id="KW-0812">Transmembrane</keyword>
<accession>A0ABQ8MIU0</accession>
<evidence type="ECO:0000313" key="2">
    <source>
        <dbReference type="EMBL" id="KAI2662096.1"/>
    </source>
</evidence>
<organism evidence="2 3">
    <name type="scientific">Labeo rohita</name>
    <name type="common">Indian major carp</name>
    <name type="synonym">Cyprinus rohita</name>
    <dbReference type="NCBI Taxonomy" id="84645"/>
    <lineage>
        <taxon>Eukaryota</taxon>
        <taxon>Metazoa</taxon>
        <taxon>Chordata</taxon>
        <taxon>Craniata</taxon>
        <taxon>Vertebrata</taxon>
        <taxon>Euteleostomi</taxon>
        <taxon>Actinopterygii</taxon>
        <taxon>Neopterygii</taxon>
        <taxon>Teleostei</taxon>
        <taxon>Ostariophysi</taxon>
        <taxon>Cypriniformes</taxon>
        <taxon>Cyprinidae</taxon>
        <taxon>Labeoninae</taxon>
        <taxon>Labeonini</taxon>
        <taxon>Labeo</taxon>
    </lineage>
</organism>
<evidence type="ECO:0000313" key="3">
    <source>
        <dbReference type="Proteomes" id="UP000830375"/>
    </source>
</evidence>
<name>A0ABQ8MIU0_LABRO</name>
<proteinExistence type="predicted"/>
<protein>
    <submittedName>
        <fullName evidence="2">Formylmethanofuran--tetrahydromethanopterin formyltransferase</fullName>
    </submittedName>
</protein>
<keyword evidence="1" id="KW-0472">Membrane</keyword>
<keyword evidence="1" id="KW-1133">Transmembrane helix</keyword>